<evidence type="ECO:0000313" key="1">
    <source>
        <dbReference type="EMBL" id="MFC3041561.1"/>
    </source>
</evidence>
<evidence type="ECO:0000313" key="2">
    <source>
        <dbReference type="Proteomes" id="UP001595279"/>
    </source>
</evidence>
<proteinExistence type="predicted"/>
<dbReference type="Proteomes" id="UP001595279">
    <property type="component" value="Unassembled WGS sequence"/>
</dbReference>
<protein>
    <submittedName>
        <fullName evidence="1">Uncharacterized protein</fullName>
    </submittedName>
</protein>
<sequence length="83" mass="9837">MAKIIPFKTRAQLEQERKAKIQSEWEEWLSFEDQYLRETLNKERATEATEKEIIDDVKQRLTEGEMQGIKEIAALLDRDLGKQ</sequence>
<name>A0ABV7CYG7_9BACI</name>
<dbReference type="EMBL" id="JBHRSA010000056">
    <property type="protein sequence ID" value="MFC3041561.1"/>
    <property type="molecule type" value="Genomic_DNA"/>
</dbReference>
<gene>
    <name evidence="1" type="ORF">ACFOGI_15045</name>
</gene>
<comment type="caution">
    <text evidence="1">The sequence shown here is derived from an EMBL/GenBank/DDBJ whole genome shotgun (WGS) entry which is preliminary data.</text>
</comment>
<dbReference type="RefSeq" id="WP_390274306.1">
    <property type="nucleotide sequence ID" value="NZ_JBHRSA010000056.1"/>
</dbReference>
<reference evidence="2" key="1">
    <citation type="journal article" date="2019" name="Int. J. Syst. Evol. Microbiol.">
        <title>The Global Catalogue of Microorganisms (GCM) 10K type strain sequencing project: providing services to taxonomists for standard genome sequencing and annotation.</title>
        <authorList>
            <consortium name="The Broad Institute Genomics Platform"/>
            <consortium name="The Broad Institute Genome Sequencing Center for Infectious Disease"/>
            <person name="Wu L."/>
            <person name="Ma J."/>
        </authorList>
    </citation>
    <scope>NUCLEOTIDE SEQUENCE [LARGE SCALE GENOMIC DNA]</scope>
    <source>
        <strain evidence="2">KCTC 13128</strain>
    </source>
</reference>
<organism evidence="1 2">
    <name type="scientific">Virgibacillus xinjiangensis</name>
    <dbReference type="NCBI Taxonomy" id="393090"/>
    <lineage>
        <taxon>Bacteria</taxon>
        <taxon>Bacillati</taxon>
        <taxon>Bacillota</taxon>
        <taxon>Bacilli</taxon>
        <taxon>Bacillales</taxon>
        <taxon>Bacillaceae</taxon>
        <taxon>Virgibacillus</taxon>
    </lineage>
</organism>
<keyword evidence="2" id="KW-1185">Reference proteome</keyword>
<accession>A0ABV7CYG7</accession>